<dbReference type="HOGENOM" id="CLU_013985_19_8_5"/>
<feature type="domain" description="N-acetyltransferase" evidence="3">
    <location>
        <begin position="22"/>
        <end position="181"/>
    </location>
</feature>
<evidence type="ECO:0000256" key="1">
    <source>
        <dbReference type="ARBA" id="ARBA00022679"/>
    </source>
</evidence>
<dbReference type="EMBL" id="CP001016">
    <property type="protein sequence ID" value="ACB95976.1"/>
    <property type="molecule type" value="Genomic_DNA"/>
</dbReference>
<protein>
    <submittedName>
        <fullName evidence="4">GCN5-related N-acetyltransferase</fullName>
    </submittedName>
</protein>
<name>B2IHT3_BEII9</name>
<dbReference type="STRING" id="395963.Bind_2364"/>
<dbReference type="InterPro" id="IPR016181">
    <property type="entry name" value="Acyl_CoA_acyltransferase"/>
</dbReference>
<gene>
    <name evidence="4" type="ordered locus">Bind_2364</name>
</gene>
<dbReference type="InterPro" id="IPR000182">
    <property type="entry name" value="GNAT_dom"/>
</dbReference>
<proteinExistence type="predicted"/>
<dbReference type="Pfam" id="PF00583">
    <property type="entry name" value="Acetyltransf_1"/>
    <property type="match status" value="1"/>
</dbReference>
<dbReference type="PROSITE" id="PS51186">
    <property type="entry name" value="GNAT"/>
    <property type="match status" value="1"/>
</dbReference>
<dbReference type="SUPFAM" id="SSF55729">
    <property type="entry name" value="Acyl-CoA N-acyltransferases (Nat)"/>
    <property type="match status" value="1"/>
</dbReference>
<evidence type="ECO:0000256" key="2">
    <source>
        <dbReference type="ARBA" id="ARBA00023315"/>
    </source>
</evidence>
<dbReference type="GO" id="GO:0016747">
    <property type="term" value="F:acyltransferase activity, transferring groups other than amino-acyl groups"/>
    <property type="evidence" value="ECO:0007669"/>
    <property type="project" value="InterPro"/>
</dbReference>
<dbReference type="eggNOG" id="COG1670">
    <property type="taxonomic scope" value="Bacteria"/>
</dbReference>
<sequence>MTSSQAHPANTLKNATKKPAGLLIRAVQSGDIDALTVLTNLPGYRAGTLRRPYQNSELTKRWLESQGPNGLNIVAVLEGNIIGVAGFKCFPGRRSHAAELGMGVHDDHQKRGVGTALLKEVIDAADNWFGVRRLELTVYTDNEQAIHLYKKFGFETEGTLRAYAFRAGCYANALYMARLRS</sequence>
<evidence type="ECO:0000313" key="5">
    <source>
        <dbReference type="Proteomes" id="UP000001695"/>
    </source>
</evidence>
<dbReference type="AlphaFoldDB" id="B2IHT3"/>
<dbReference type="KEGG" id="bid:Bind_2364"/>
<dbReference type="Proteomes" id="UP000001695">
    <property type="component" value="Chromosome"/>
</dbReference>
<reference evidence="5" key="1">
    <citation type="submission" date="2008-03" db="EMBL/GenBank/DDBJ databases">
        <title>Complete sequence of chromosome of Beijerinckia indica subsp. indica ATCC 9039.</title>
        <authorList>
            <consortium name="US DOE Joint Genome Institute"/>
            <person name="Copeland A."/>
            <person name="Lucas S."/>
            <person name="Lapidus A."/>
            <person name="Glavina del Rio T."/>
            <person name="Dalin E."/>
            <person name="Tice H."/>
            <person name="Bruce D."/>
            <person name="Goodwin L."/>
            <person name="Pitluck S."/>
            <person name="LaButti K."/>
            <person name="Schmutz J."/>
            <person name="Larimer F."/>
            <person name="Land M."/>
            <person name="Hauser L."/>
            <person name="Kyrpides N."/>
            <person name="Mikhailova N."/>
            <person name="Dunfield P.F."/>
            <person name="Dedysh S.N."/>
            <person name="Liesack W."/>
            <person name="Saw J.H."/>
            <person name="Alam M."/>
            <person name="Chen Y."/>
            <person name="Murrell J.C."/>
            <person name="Richardson P."/>
        </authorList>
    </citation>
    <scope>NUCLEOTIDE SEQUENCE [LARGE SCALE GENOMIC DNA]</scope>
    <source>
        <strain evidence="5">ATCC 9039 / DSM 1715 / NCIMB 8712</strain>
    </source>
</reference>
<dbReference type="RefSeq" id="WP_012385329.1">
    <property type="nucleotide sequence ID" value="NC_010581.1"/>
</dbReference>
<dbReference type="CDD" id="cd04301">
    <property type="entry name" value="NAT_SF"/>
    <property type="match status" value="1"/>
</dbReference>
<dbReference type="InterPro" id="IPR050832">
    <property type="entry name" value="Bact_Acetyltransf"/>
</dbReference>
<evidence type="ECO:0000313" key="4">
    <source>
        <dbReference type="EMBL" id="ACB95976.1"/>
    </source>
</evidence>
<dbReference type="PANTHER" id="PTHR43877">
    <property type="entry name" value="AMINOALKYLPHOSPHONATE N-ACETYLTRANSFERASE-RELATED-RELATED"/>
    <property type="match status" value="1"/>
</dbReference>
<reference evidence="4 5" key="2">
    <citation type="journal article" date="2010" name="J. Bacteriol.">
        <title>Complete genome sequence of Beijerinckia indica subsp. indica.</title>
        <authorList>
            <person name="Tamas I."/>
            <person name="Dedysh S.N."/>
            <person name="Liesack W."/>
            <person name="Stott M.B."/>
            <person name="Alam M."/>
            <person name="Murrell J.C."/>
            <person name="Dunfield P.F."/>
        </authorList>
    </citation>
    <scope>NUCLEOTIDE SEQUENCE [LARGE SCALE GENOMIC DNA]</scope>
    <source>
        <strain evidence="5">ATCC 9039 / DSM 1715 / NCIMB 8712</strain>
    </source>
</reference>
<keyword evidence="1 4" id="KW-0808">Transferase</keyword>
<keyword evidence="5" id="KW-1185">Reference proteome</keyword>
<keyword evidence="2" id="KW-0012">Acyltransferase</keyword>
<dbReference type="PANTHER" id="PTHR43877:SF1">
    <property type="entry name" value="ACETYLTRANSFERASE"/>
    <property type="match status" value="1"/>
</dbReference>
<accession>B2IHT3</accession>
<organism evidence="4 5">
    <name type="scientific">Beijerinckia indica subsp. indica (strain ATCC 9039 / DSM 1715 / NCIMB 8712)</name>
    <dbReference type="NCBI Taxonomy" id="395963"/>
    <lineage>
        <taxon>Bacteria</taxon>
        <taxon>Pseudomonadati</taxon>
        <taxon>Pseudomonadota</taxon>
        <taxon>Alphaproteobacteria</taxon>
        <taxon>Hyphomicrobiales</taxon>
        <taxon>Beijerinckiaceae</taxon>
        <taxon>Beijerinckia</taxon>
    </lineage>
</organism>
<evidence type="ECO:0000259" key="3">
    <source>
        <dbReference type="PROSITE" id="PS51186"/>
    </source>
</evidence>
<dbReference type="Gene3D" id="3.40.630.30">
    <property type="match status" value="1"/>
</dbReference>